<dbReference type="InterPro" id="IPR002347">
    <property type="entry name" value="SDR_fam"/>
</dbReference>
<proteinExistence type="inferred from homology"/>
<dbReference type="KEGG" id="brb:EH207_09965"/>
<organism evidence="3 4">
    <name type="scientific">Brenneria rubrifaciens</name>
    <dbReference type="NCBI Taxonomy" id="55213"/>
    <lineage>
        <taxon>Bacteria</taxon>
        <taxon>Pseudomonadati</taxon>
        <taxon>Pseudomonadota</taxon>
        <taxon>Gammaproteobacteria</taxon>
        <taxon>Enterobacterales</taxon>
        <taxon>Pectobacteriaceae</taxon>
        <taxon>Brenneria</taxon>
    </lineage>
</organism>
<dbReference type="PANTHER" id="PTHR24321">
    <property type="entry name" value="DEHYDROGENASES, SHORT CHAIN"/>
    <property type="match status" value="1"/>
</dbReference>
<evidence type="ECO:0000313" key="4">
    <source>
        <dbReference type="Proteomes" id="UP000299580"/>
    </source>
</evidence>
<dbReference type="OrthoDB" id="9809287at2"/>
<reference evidence="3 4" key="1">
    <citation type="submission" date="2018-11" db="EMBL/GenBank/DDBJ databases">
        <title>Genome sequences of Brenneria nigrifluens and Brenneria rubrifaciens.</title>
        <authorList>
            <person name="Poret-Peterson A.T."/>
            <person name="McClean A.E."/>
            <person name="Kluepfel D.A."/>
        </authorList>
    </citation>
    <scope>NUCLEOTIDE SEQUENCE [LARGE SCALE GENOMIC DNA]</scope>
    <source>
        <strain evidence="3 4">6D370</strain>
    </source>
</reference>
<dbReference type="InterPro" id="IPR036291">
    <property type="entry name" value="NAD(P)-bd_dom_sf"/>
</dbReference>
<protein>
    <submittedName>
        <fullName evidence="3">Glucose 1-dehydrogenase</fullName>
        <ecNumber evidence="3">1.1.1.47</ecNumber>
    </submittedName>
</protein>
<dbReference type="EMBL" id="CP034035">
    <property type="protein sequence ID" value="QCR10329.1"/>
    <property type="molecule type" value="Genomic_DNA"/>
</dbReference>
<comment type="similarity">
    <text evidence="1">Belongs to the short-chain dehydrogenases/reductases (SDR) family.</text>
</comment>
<keyword evidence="4" id="KW-1185">Reference proteome</keyword>
<dbReference type="FunFam" id="3.40.50.720:FF:000084">
    <property type="entry name" value="Short-chain dehydrogenase reductase"/>
    <property type="match status" value="1"/>
</dbReference>
<dbReference type="AlphaFoldDB" id="A0A4P8QXU9"/>
<dbReference type="PRINTS" id="PR00081">
    <property type="entry name" value="GDHRDH"/>
</dbReference>
<evidence type="ECO:0000256" key="1">
    <source>
        <dbReference type="ARBA" id="ARBA00006484"/>
    </source>
</evidence>
<keyword evidence="2 3" id="KW-0560">Oxidoreductase</keyword>
<dbReference type="PROSITE" id="PS00061">
    <property type="entry name" value="ADH_SHORT"/>
    <property type="match status" value="1"/>
</dbReference>
<dbReference type="Pfam" id="PF13561">
    <property type="entry name" value="adh_short_C2"/>
    <property type="match status" value="1"/>
</dbReference>
<sequence length="260" mass="26727">MTAVVTGGGSGMGRAIALELAAQGASVLVADMRAGPKPGGYDVEPEFDTHELIRRRHGAAQFQQTDVSKAAQVQAAVAVAVEAYGRLDIMVNNAGVVTSLETVVDQSEADWDLTMAVNAKGVFLGCKYAVAQMMAQPPRANGARGQVINIASVAAQAGLPLEPAYCASKGAVLALTRQVAADFGPQHIRVNAILPGIIQTAMSREPLSDEKTVAALRQINTFPRFGTVDDVAAAVAFLASDAAGFINGAGLAVDGGKLAL</sequence>
<accession>A0A4P8QXU9</accession>
<name>A0A4P8QXU9_9GAMM</name>
<dbReference type="Proteomes" id="UP000299580">
    <property type="component" value="Chromosome"/>
</dbReference>
<dbReference type="PANTHER" id="PTHR24321:SF15">
    <property type="entry name" value="OXIDOREDUCTASE UCPA"/>
    <property type="match status" value="1"/>
</dbReference>
<dbReference type="Gene3D" id="3.40.50.720">
    <property type="entry name" value="NAD(P)-binding Rossmann-like Domain"/>
    <property type="match status" value="1"/>
</dbReference>
<dbReference type="GO" id="GO:0047936">
    <property type="term" value="F:glucose 1-dehydrogenase [NAD(P)+] activity"/>
    <property type="evidence" value="ECO:0007669"/>
    <property type="project" value="UniProtKB-EC"/>
</dbReference>
<dbReference type="NCBIfam" id="NF005559">
    <property type="entry name" value="PRK07231.1"/>
    <property type="match status" value="1"/>
</dbReference>
<evidence type="ECO:0000256" key="2">
    <source>
        <dbReference type="ARBA" id="ARBA00023002"/>
    </source>
</evidence>
<evidence type="ECO:0000313" key="3">
    <source>
        <dbReference type="EMBL" id="QCR10329.1"/>
    </source>
</evidence>
<dbReference type="EC" id="1.1.1.47" evidence="3"/>
<dbReference type="CDD" id="cd05233">
    <property type="entry name" value="SDR_c"/>
    <property type="match status" value="1"/>
</dbReference>
<dbReference type="SUPFAM" id="SSF51735">
    <property type="entry name" value="NAD(P)-binding Rossmann-fold domains"/>
    <property type="match status" value="1"/>
</dbReference>
<gene>
    <name evidence="3" type="ORF">EH207_09965</name>
</gene>
<dbReference type="InterPro" id="IPR020904">
    <property type="entry name" value="Sc_DH/Rdtase_CS"/>
</dbReference>
<dbReference type="PRINTS" id="PR00080">
    <property type="entry name" value="SDRFAMILY"/>
</dbReference>